<evidence type="ECO:0000313" key="6">
    <source>
        <dbReference type="Proteomes" id="UP000177583"/>
    </source>
</evidence>
<keyword evidence="3" id="KW-0170">Cobalt</keyword>
<feature type="binding site" evidence="3">
    <location>
        <position position="358"/>
    </location>
    <ligand>
        <name>Mn(2+)</name>
        <dbReference type="ChEBI" id="CHEBI:29035"/>
    </ligand>
</feature>
<dbReference type="InterPro" id="IPR013785">
    <property type="entry name" value="Aldolase_TIM"/>
</dbReference>
<dbReference type="PANTHER" id="PTHR21337">
    <property type="entry name" value="PHOSPHO-2-DEHYDRO-3-DEOXYHEPTONATE ALDOLASE 1, 2"/>
    <property type="match status" value="1"/>
</dbReference>
<reference evidence="5 6" key="1">
    <citation type="journal article" date="2016" name="Nat. Commun.">
        <title>Thousands of microbial genomes shed light on interconnected biogeochemical processes in an aquifer system.</title>
        <authorList>
            <person name="Anantharaman K."/>
            <person name="Brown C.T."/>
            <person name="Hug L.A."/>
            <person name="Sharon I."/>
            <person name="Castelle C.J."/>
            <person name="Probst A.J."/>
            <person name="Thomas B.C."/>
            <person name="Singh A."/>
            <person name="Wilkins M.J."/>
            <person name="Karaoz U."/>
            <person name="Brodie E.L."/>
            <person name="Williams K.H."/>
            <person name="Hubbard S.S."/>
            <person name="Banfield J.F."/>
        </authorList>
    </citation>
    <scope>NUCLEOTIDE SEQUENCE [LARGE SCALE GENOMIC DNA]</scope>
</reference>
<keyword evidence="2 4" id="KW-0808">Transferase</keyword>
<gene>
    <name evidence="5" type="ORF">A2557_06965</name>
</gene>
<organism evidence="5 6">
    <name type="scientific">Candidatus Lambdaproteobacteria bacterium RIFOXYD2_FULL_56_26</name>
    <dbReference type="NCBI Taxonomy" id="1817773"/>
    <lineage>
        <taxon>Bacteria</taxon>
        <taxon>Pseudomonadati</taxon>
        <taxon>Pseudomonadota</taxon>
        <taxon>Candidatus Lambdaproteobacteria</taxon>
    </lineage>
</organism>
<keyword evidence="3" id="KW-0104">Cadmium</keyword>
<dbReference type="EMBL" id="MFNF01000001">
    <property type="protein sequence ID" value="OGH05100.1"/>
    <property type="molecule type" value="Genomic_DNA"/>
</dbReference>
<dbReference type="PANTHER" id="PTHR21337:SF0">
    <property type="entry name" value="PHOSPHO-2-DEHYDRO-3-DEOXYHEPTONATE ALDOLASE"/>
    <property type="match status" value="1"/>
</dbReference>
<protein>
    <recommendedName>
        <fullName evidence="4">Phospho-2-dehydro-3-deoxyheptonate aldolase</fullName>
        <ecNumber evidence="4">2.5.1.54</ecNumber>
    </recommendedName>
</protein>
<evidence type="ECO:0000256" key="3">
    <source>
        <dbReference type="PIRSR" id="PIRSR602480-1"/>
    </source>
</evidence>
<dbReference type="GO" id="GO:0003849">
    <property type="term" value="F:3-deoxy-7-phosphoheptulonate synthase activity"/>
    <property type="evidence" value="ECO:0007669"/>
    <property type="project" value="UniProtKB-EC"/>
</dbReference>
<dbReference type="Pfam" id="PF01474">
    <property type="entry name" value="DAHP_synth_2"/>
    <property type="match status" value="1"/>
</dbReference>
<comment type="similarity">
    <text evidence="1 4">Belongs to the class-II DAHP synthase family.</text>
</comment>
<comment type="caution">
    <text evidence="5">The sequence shown here is derived from an EMBL/GenBank/DDBJ whole genome shotgun (WGS) entry which is preliminary data.</text>
</comment>
<comment type="cofactor">
    <cofactor evidence="3">
        <name>Mn(2+)</name>
        <dbReference type="ChEBI" id="CHEBI:29035"/>
    </cofactor>
    <cofactor evidence="3">
        <name>Co(2+)</name>
        <dbReference type="ChEBI" id="CHEBI:48828"/>
    </cofactor>
    <cofactor evidence="3">
        <name>Cd(2+)</name>
        <dbReference type="ChEBI" id="CHEBI:48775"/>
    </cofactor>
    <text evidence="3">Binds 1 divalent cation per subunit. The enzyme is active with manganese, cobalt or cadmium ions.</text>
</comment>
<evidence type="ECO:0000256" key="1">
    <source>
        <dbReference type="ARBA" id="ARBA00008911"/>
    </source>
</evidence>
<evidence type="ECO:0000256" key="4">
    <source>
        <dbReference type="RuleBase" id="RU363071"/>
    </source>
</evidence>
<feature type="binding site" evidence="3">
    <location>
        <position position="399"/>
    </location>
    <ligand>
        <name>Mn(2+)</name>
        <dbReference type="ChEBI" id="CHEBI:29035"/>
    </ligand>
</feature>
<dbReference type="Gene3D" id="3.20.20.70">
    <property type="entry name" value="Aldolase class I"/>
    <property type="match status" value="2"/>
</dbReference>
<sequence length="450" mass="50430">MDLKTHWQKDSWQNSPAAQQVAWPDQELYQGTLGQIVKLPPLVFAGEIRRLKKEIAKAQEGQSFVLQGGDCAEEFARCTAKDIRETLKVILQMAAVLSFAGEKPIIKIGRIAGQYAKPRSSPTEMIEGKEYPSYRGDIVNGPEATDEARRPDANRLLQAYFHAATTLNILRGFTKGGFASLERVHAWNNEFVSQSKEGKSYEKLAQEIDKALAFIKVIGLGDERALQEVDFYTSHEALLLGYESALTRQDSQAGEFFGHWYDCSAHMLWIGDRTRQLDGGHVEFLRGVGNPIGMKIGPKHDLDEIKRIIERLNPTNEPGRMTLITRFGSQKIKDQLPNVLREIKREGFKVLWSCDPMHGNTFVSGKFKTRNFVDILSEIGSFFLINRAEGTVPGGIHFELTGEAVTECIGGADRIEEHQLALNYATSCDPRLNGQQSLDIAFMIAHLLKH</sequence>
<dbReference type="EC" id="2.5.1.54" evidence="4"/>
<feature type="binding site" evidence="3">
    <location>
        <position position="71"/>
    </location>
    <ligand>
        <name>Mn(2+)</name>
        <dbReference type="ChEBI" id="CHEBI:29035"/>
    </ligand>
</feature>
<dbReference type="Proteomes" id="UP000177583">
    <property type="component" value="Unassembled WGS sequence"/>
</dbReference>
<comment type="catalytic activity">
    <reaction evidence="4">
        <text>D-erythrose 4-phosphate + phosphoenolpyruvate + H2O = 7-phospho-2-dehydro-3-deoxy-D-arabino-heptonate + phosphate</text>
        <dbReference type="Rhea" id="RHEA:14717"/>
        <dbReference type="ChEBI" id="CHEBI:15377"/>
        <dbReference type="ChEBI" id="CHEBI:16897"/>
        <dbReference type="ChEBI" id="CHEBI:43474"/>
        <dbReference type="ChEBI" id="CHEBI:58394"/>
        <dbReference type="ChEBI" id="CHEBI:58702"/>
        <dbReference type="EC" id="2.5.1.54"/>
    </reaction>
</comment>
<name>A0A1F6H440_9PROT</name>
<dbReference type="InterPro" id="IPR002480">
    <property type="entry name" value="DAHP_synth_2"/>
</dbReference>
<feature type="binding site" evidence="3">
    <location>
        <position position="110"/>
    </location>
    <ligand>
        <name>phosphoenolpyruvate</name>
        <dbReference type="ChEBI" id="CHEBI:58702"/>
    </ligand>
</feature>
<evidence type="ECO:0000313" key="5">
    <source>
        <dbReference type="EMBL" id="OGH05100.1"/>
    </source>
</evidence>
<accession>A0A1F6H440</accession>
<dbReference type="GO" id="GO:0009073">
    <property type="term" value="P:aromatic amino acid family biosynthetic process"/>
    <property type="evidence" value="ECO:0007669"/>
    <property type="project" value="InterPro"/>
</dbReference>
<dbReference type="AlphaFoldDB" id="A0A1F6H440"/>
<dbReference type="NCBIfam" id="TIGR01358">
    <property type="entry name" value="DAHP_synth_II"/>
    <property type="match status" value="1"/>
</dbReference>
<keyword evidence="3" id="KW-0464">Manganese</keyword>
<feature type="binding site" evidence="3">
    <location>
        <position position="326"/>
    </location>
    <ligand>
        <name>phosphoenolpyruvate</name>
        <dbReference type="ChEBI" id="CHEBI:58702"/>
    </ligand>
</feature>
<feature type="binding site" evidence="3">
    <location>
        <position position="429"/>
    </location>
    <ligand>
        <name>Mn(2+)</name>
        <dbReference type="ChEBI" id="CHEBI:29035"/>
    </ligand>
</feature>
<feature type="binding site" evidence="3">
    <location>
        <position position="295"/>
    </location>
    <ligand>
        <name>phosphoenolpyruvate</name>
        <dbReference type="ChEBI" id="CHEBI:58702"/>
    </ligand>
</feature>
<proteinExistence type="inferred from homology"/>
<dbReference type="SUPFAM" id="SSF51569">
    <property type="entry name" value="Aldolase"/>
    <property type="match status" value="1"/>
</dbReference>
<evidence type="ECO:0000256" key="2">
    <source>
        <dbReference type="ARBA" id="ARBA00022679"/>
    </source>
</evidence>